<keyword evidence="1" id="KW-0012">Acyltransferase</keyword>
<keyword evidence="2" id="KW-1185">Reference proteome</keyword>
<evidence type="ECO:0000313" key="1">
    <source>
        <dbReference type="EMBL" id="OAF64011.1"/>
    </source>
</evidence>
<sequence length="341" mass="39746">MYFSNGNFVKGVNDKVETRVLQDSFGSVKSILKFCNLPFKQVGLFNNLVRKLTKHGYVDNYNLRGAPYDFRNLPDNKYYEKLKILIEQTYQINRNKKVVILSHSFGGIVCNIFLNKMAKNWRSKYIKSLITFGTPWGGTLKSLNMILRGDNLNIPLIKAQDIYLQQRSMQVALYLLPNEIVWSRDQDLVVNKNVTYAIKDLEKLFIDTKYYEGFLRYASILNIMKPRQTPNVKTYCIHGSGKPTMSKIIYKKKFPLGLPEYIYGNGDGSVNLKSLAYCKEWKTKYKVIYKVFKNTEHTNGLYNKSVMNYIHEILDLPKIKKTRYEKLIHNIQKFCNVTVLG</sequence>
<dbReference type="EMBL" id="LWCA01002233">
    <property type="protein sequence ID" value="OAF64011.1"/>
    <property type="molecule type" value="Genomic_DNA"/>
</dbReference>
<dbReference type="Gene3D" id="3.40.50.1820">
    <property type="entry name" value="alpha/beta hydrolase"/>
    <property type="match status" value="1"/>
</dbReference>
<dbReference type="GO" id="GO:0008374">
    <property type="term" value="F:O-acyltransferase activity"/>
    <property type="evidence" value="ECO:0007669"/>
    <property type="project" value="InterPro"/>
</dbReference>
<gene>
    <name evidence="1" type="ORF">A3Q56_08287</name>
</gene>
<dbReference type="OrthoDB" id="190846at2759"/>
<dbReference type="Proteomes" id="UP000078046">
    <property type="component" value="Unassembled WGS sequence"/>
</dbReference>
<dbReference type="SUPFAM" id="SSF53474">
    <property type="entry name" value="alpha/beta-Hydrolases"/>
    <property type="match status" value="1"/>
</dbReference>
<dbReference type="Pfam" id="PF02450">
    <property type="entry name" value="LCAT"/>
    <property type="match status" value="2"/>
</dbReference>
<comment type="caution">
    <text evidence="1">The sequence shown here is derived from an EMBL/GenBank/DDBJ whole genome shotgun (WGS) entry which is preliminary data.</text>
</comment>
<evidence type="ECO:0000313" key="2">
    <source>
        <dbReference type="Proteomes" id="UP000078046"/>
    </source>
</evidence>
<name>A0A177ARJ1_9BILA</name>
<dbReference type="InterPro" id="IPR003386">
    <property type="entry name" value="LACT/PDAT_acylTrfase"/>
</dbReference>
<dbReference type="AlphaFoldDB" id="A0A177ARJ1"/>
<proteinExistence type="predicted"/>
<keyword evidence="1" id="KW-0808">Transferase</keyword>
<organism evidence="1 2">
    <name type="scientific">Intoshia linei</name>
    <dbReference type="NCBI Taxonomy" id="1819745"/>
    <lineage>
        <taxon>Eukaryota</taxon>
        <taxon>Metazoa</taxon>
        <taxon>Spiralia</taxon>
        <taxon>Lophotrochozoa</taxon>
        <taxon>Mesozoa</taxon>
        <taxon>Orthonectida</taxon>
        <taxon>Rhopaluridae</taxon>
        <taxon>Intoshia</taxon>
    </lineage>
</organism>
<dbReference type="InterPro" id="IPR029058">
    <property type="entry name" value="AB_hydrolase_fold"/>
</dbReference>
<dbReference type="PANTHER" id="PTHR11440">
    <property type="entry name" value="LECITHIN-CHOLESTEROL ACYLTRANSFERASE-RELATED"/>
    <property type="match status" value="1"/>
</dbReference>
<dbReference type="GO" id="GO:0006629">
    <property type="term" value="P:lipid metabolic process"/>
    <property type="evidence" value="ECO:0007669"/>
    <property type="project" value="InterPro"/>
</dbReference>
<protein>
    <submittedName>
        <fullName evidence="1">Lecithin-cholesterol acyltransferase</fullName>
    </submittedName>
</protein>
<reference evidence="1 2" key="1">
    <citation type="submission" date="2016-04" db="EMBL/GenBank/DDBJ databases">
        <title>The genome of Intoshia linei affirms orthonectids as highly simplified spiralians.</title>
        <authorList>
            <person name="Mikhailov K.V."/>
            <person name="Slusarev G.S."/>
            <person name="Nikitin M.A."/>
            <person name="Logacheva M.D."/>
            <person name="Penin A."/>
            <person name="Aleoshin V."/>
            <person name="Panchin Y.V."/>
        </authorList>
    </citation>
    <scope>NUCLEOTIDE SEQUENCE [LARGE SCALE GENOMIC DNA]</scope>
    <source>
        <strain evidence="1">Intl2013</strain>
        <tissue evidence="1">Whole animal</tissue>
    </source>
</reference>
<accession>A0A177ARJ1</accession>